<gene>
    <name evidence="9" type="ORF">CN97_11140</name>
</gene>
<evidence type="ECO:0000313" key="10">
    <source>
        <dbReference type="Proteomes" id="UP000028826"/>
    </source>
</evidence>
<dbReference type="STRING" id="195105.CN97_11140"/>
<evidence type="ECO:0000256" key="4">
    <source>
        <dbReference type="ARBA" id="ARBA00022989"/>
    </source>
</evidence>
<evidence type="ECO:0000256" key="2">
    <source>
        <dbReference type="ARBA" id="ARBA00010265"/>
    </source>
</evidence>
<feature type="compositionally biased region" description="Pro residues" evidence="7">
    <location>
        <begin position="80"/>
        <end position="94"/>
    </location>
</feature>
<evidence type="ECO:0000256" key="3">
    <source>
        <dbReference type="ARBA" id="ARBA00022692"/>
    </source>
</evidence>
<name>A0A086XT87_9RHOB</name>
<evidence type="ECO:0000256" key="1">
    <source>
        <dbReference type="ARBA" id="ARBA00004167"/>
    </source>
</evidence>
<evidence type="ECO:0000256" key="8">
    <source>
        <dbReference type="SAM" id="Phobius"/>
    </source>
</evidence>
<dbReference type="InterPro" id="IPR042217">
    <property type="entry name" value="T4SS_VirB10/TrbI"/>
</dbReference>
<proteinExistence type="inferred from homology"/>
<comment type="subcellular location">
    <subcellularLocation>
        <location evidence="1">Membrane</location>
        <topology evidence="1">Single-pass membrane protein</topology>
    </subcellularLocation>
</comment>
<reference evidence="9 10" key="1">
    <citation type="submission" date="2014-03" db="EMBL/GenBank/DDBJ databases">
        <title>Genome of Haematobacter massiliensis CCUG 47968.</title>
        <authorList>
            <person name="Wang D."/>
            <person name="Wang G."/>
        </authorList>
    </citation>
    <scope>NUCLEOTIDE SEQUENCE [LARGE SCALE GENOMIC DNA]</scope>
    <source>
        <strain evidence="9 10">CCUG 47968</strain>
    </source>
</reference>
<keyword evidence="4 8" id="KW-1133">Transmembrane helix</keyword>
<dbReference type="GO" id="GO:0016020">
    <property type="term" value="C:membrane"/>
    <property type="evidence" value="ECO:0007669"/>
    <property type="project" value="UniProtKB-SubCell"/>
</dbReference>
<comment type="similarity">
    <text evidence="2">Belongs to the TrbI/VirB10 family.</text>
</comment>
<comment type="caution">
    <text evidence="9">The sequence shown here is derived from an EMBL/GenBank/DDBJ whole genome shotgun (WGS) entry which is preliminary data.</text>
</comment>
<dbReference type="eggNOG" id="COG2948">
    <property type="taxonomic scope" value="Bacteria"/>
</dbReference>
<protein>
    <submittedName>
        <fullName evidence="9">Conjugal transfer protein</fullName>
    </submittedName>
</protein>
<sequence>MSSDPDDLATRLKAIEASTGKRKAPARPSLFAALLGSAAILMIGGLGWLLLQPKTEPSLPTAAAEEFQSNGSGFGEFPATPAPEPAPAPAPVPEGPSAAELELRETLGRLQAELAELRARPVETGDPASQAAIADLTAQLAALDASNAEARSALERQLVERDRELERIRMDLEIARLGAPGTGEEDARLAELERRRAAEAAAREARITSPMLAWSGVGGGANGESEVEAARLSADEAFVRGGAAAAPVTRAEIIVNPGHTVVQGTMIQAVLETAMDSTLPGVIRAVVSEDVHSFDGTRILIPRGAQLIGRYRSEVSLAQSRVMVGWDRIILPDNQTVQISAFGGDELGRSGVTGHVDSRFGTRFGSAALISLIGAVPAAAAASIDDDTTSDAASDVATDLRDTSRSVMQDYLSIRPVIRVPQGTRITVMVDRDLEIL</sequence>
<evidence type="ECO:0000256" key="5">
    <source>
        <dbReference type="ARBA" id="ARBA00023136"/>
    </source>
</evidence>
<dbReference type="AlphaFoldDB" id="A0A086XT87"/>
<evidence type="ECO:0000256" key="7">
    <source>
        <dbReference type="SAM" id="MobiDB-lite"/>
    </source>
</evidence>
<dbReference type="Pfam" id="PF03743">
    <property type="entry name" value="TrbI"/>
    <property type="match status" value="1"/>
</dbReference>
<dbReference type="OrthoDB" id="9807354at2"/>
<keyword evidence="10" id="KW-1185">Reference proteome</keyword>
<organism evidence="9 10">
    <name type="scientific">Haematobacter massiliensis</name>
    <dbReference type="NCBI Taxonomy" id="195105"/>
    <lineage>
        <taxon>Bacteria</taxon>
        <taxon>Pseudomonadati</taxon>
        <taxon>Pseudomonadota</taxon>
        <taxon>Alphaproteobacteria</taxon>
        <taxon>Rhodobacterales</taxon>
        <taxon>Paracoccaceae</taxon>
        <taxon>Haematobacter</taxon>
    </lineage>
</organism>
<feature type="coiled-coil region" evidence="6">
    <location>
        <begin position="100"/>
        <end position="171"/>
    </location>
</feature>
<dbReference type="Proteomes" id="UP000028826">
    <property type="component" value="Unassembled WGS sequence"/>
</dbReference>
<evidence type="ECO:0000256" key="6">
    <source>
        <dbReference type="SAM" id="Coils"/>
    </source>
</evidence>
<feature type="region of interest" description="Disordered" evidence="7">
    <location>
        <begin position="68"/>
        <end position="94"/>
    </location>
</feature>
<keyword evidence="5 8" id="KW-0472">Membrane</keyword>
<dbReference type="CDD" id="cd16429">
    <property type="entry name" value="VirB10"/>
    <property type="match status" value="1"/>
</dbReference>
<feature type="transmembrane region" description="Helical" evidence="8">
    <location>
        <begin position="30"/>
        <end position="51"/>
    </location>
</feature>
<evidence type="ECO:0000313" key="9">
    <source>
        <dbReference type="EMBL" id="KFI25237.1"/>
    </source>
</evidence>
<dbReference type="Gene3D" id="2.40.128.260">
    <property type="entry name" value="Type IV secretion system, VirB10/TraB/TrbI"/>
    <property type="match status" value="1"/>
</dbReference>
<accession>A0A086XT87</accession>
<dbReference type="InterPro" id="IPR005498">
    <property type="entry name" value="T4SS_VirB10/TraB/TrbI"/>
</dbReference>
<dbReference type="EMBL" id="JGYG01000028">
    <property type="protein sequence ID" value="KFI25237.1"/>
    <property type="molecule type" value="Genomic_DNA"/>
</dbReference>
<keyword evidence="3 8" id="KW-0812">Transmembrane</keyword>
<keyword evidence="6" id="KW-0175">Coiled coil</keyword>